<dbReference type="STRING" id="391625.PPSIR1_36412"/>
<evidence type="ECO:0000256" key="1">
    <source>
        <dbReference type="ARBA" id="ARBA00037999"/>
    </source>
</evidence>
<reference evidence="5 6" key="1">
    <citation type="submission" date="2007-06" db="EMBL/GenBank/DDBJ databases">
        <authorList>
            <person name="Shimkets L."/>
            <person name="Ferriera S."/>
            <person name="Johnson J."/>
            <person name="Kravitz S."/>
            <person name="Beeson K."/>
            <person name="Sutton G."/>
            <person name="Rogers Y.-H."/>
            <person name="Friedman R."/>
            <person name="Frazier M."/>
            <person name="Venter J.C."/>
        </authorList>
    </citation>
    <scope>NUCLEOTIDE SEQUENCE [LARGE SCALE GENOMIC DNA]</scope>
    <source>
        <strain evidence="5 6">SIR-1</strain>
    </source>
</reference>
<keyword evidence="3 4" id="KW-0663">Pyridoxal phosphate</keyword>
<dbReference type="GO" id="GO:0000271">
    <property type="term" value="P:polysaccharide biosynthetic process"/>
    <property type="evidence" value="ECO:0007669"/>
    <property type="project" value="TreeGrafter"/>
</dbReference>
<dbReference type="SUPFAM" id="SSF53383">
    <property type="entry name" value="PLP-dependent transferases"/>
    <property type="match status" value="1"/>
</dbReference>
<evidence type="ECO:0000313" key="5">
    <source>
        <dbReference type="EMBL" id="EDM80251.1"/>
    </source>
</evidence>
<sequence length="417" mass="44871">MAETIPYVRPRWGPEEGAALLEVLSSGQWTNGPYLARFEAQLAELLGASPDGEDGEGGEVVAMANGTLALYAMLAELRGLGRDEAFGAAPRRRALYLSSALNFAAGPACALRTGYEIGLVDVDPETLNMSPAALSALLERVRGDYELIVVNPVLFAGSDAGLDAIAELAQAHDAVLFEDGCHGLGLFRQAGEGLRHWQPAASSMGAVFSFHPTKNVASGEGGAVFTRSPELAARLRMLRNHNMDRSGGAPELATTRGARNPWFYEVATPGLNLRLSEFHAAIAHVQLGRLAANRERRLAIADRYHHAFASDPRLRCRTPARLGDSAYHLFPVTLEDTAVDRFTLFERLSAEGVRPQVHYVPLHQQPAFADQPLVASARFPGLDAIGPRLLSLPMFPELDEAAQRRVLAALDGALGGR</sequence>
<proteinExistence type="inferred from homology"/>
<keyword evidence="5" id="KW-0808">Transferase</keyword>
<dbReference type="PIRSF" id="PIRSF000390">
    <property type="entry name" value="PLP_StrS"/>
    <property type="match status" value="1"/>
</dbReference>
<dbReference type="Proteomes" id="UP000005801">
    <property type="component" value="Unassembled WGS sequence"/>
</dbReference>
<dbReference type="eggNOG" id="COG0399">
    <property type="taxonomic scope" value="Bacteria"/>
</dbReference>
<keyword evidence="6" id="KW-1185">Reference proteome</keyword>
<dbReference type="PANTHER" id="PTHR30244:SF34">
    <property type="entry name" value="DTDP-4-AMINO-4,6-DIDEOXYGALACTOSE TRANSAMINASE"/>
    <property type="match status" value="1"/>
</dbReference>
<evidence type="ECO:0000256" key="3">
    <source>
        <dbReference type="PIRSR" id="PIRSR000390-2"/>
    </source>
</evidence>
<dbReference type="Gene3D" id="3.40.640.10">
    <property type="entry name" value="Type I PLP-dependent aspartate aminotransferase-like (Major domain)"/>
    <property type="match status" value="1"/>
</dbReference>
<accession>A6G1I7</accession>
<gene>
    <name evidence="5" type="ORF">PPSIR1_36412</name>
</gene>
<name>A6G1I7_9BACT</name>
<dbReference type="InterPro" id="IPR015421">
    <property type="entry name" value="PyrdxlP-dep_Trfase_major"/>
</dbReference>
<comment type="similarity">
    <text evidence="1 4">Belongs to the DegT/DnrJ/EryC1 family.</text>
</comment>
<evidence type="ECO:0000256" key="4">
    <source>
        <dbReference type="RuleBase" id="RU004508"/>
    </source>
</evidence>
<dbReference type="InterPro" id="IPR015422">
    <property type="entry name" value="PyrdxlP-dep_Trfase_small"/>
</dbReference>
<dbReference type="Pfam" id="PF01041">
    <property type="entry name" value="DegT_DnrJ_EryC1"/>
    <property type="match status" value="1"/>
</dbReference>
<dbReference type="GO" id="GO:0030170">
    <property type="term" value="F:pyridoxal phosphate binding"/>
    <property type="evidence" value="ECO:0007669"/>
    <property type="project" value="TreeGrafter"/>
</dbReference>
<evidence type="ECO:0000256" key="2">
    <source>
        <dbReference type="PIRSR" id="PIRSR000390-1"/>
    </source>
</evidence>
<feature type="active site" description="Proton acceptor" evidence="2">
    <location>
        <position position="214"/>
    </location>
</feature>
<protein>
    <submittedName>
        <fullName evidence="5">DegT/DnrJ/EryC1/StrS aminotransferase</fullName>
    </submittedName>
</protein>
<dbReference type="EMBL" id="ABCS01000012">
    <property type="protein sequence ID" value="EDM80251.1"/>
    <property type="molecule type" value="Genomic_DNA"/>
</dbReference>
<dbReference type="InterPro" id="IPR015424">
    <property type="entry name" value="PyrdxlP-dep_Trfase"/>
</dbReference>
<feature type="modified residue" description="N6-(pyridoxal phosphate)lysine" evidence="3">
    <location>
        <position position="214"/>
    </location>
</feature>
<dbReference type="GO" id="GO:0008483">
    <property type="term" value="F:transaminase activity"/>
    <property type="evidence" value="ECO:0007669"/>
    <property type="project" value="UniProtKB-KW"/>
</dbReference>
<comment type="caution">
    <text evidence="5">The sequence shown here is derived from an EMBL/GenBank/DDBJ whole genome shotgun (WGS) entry which is preliminary data.</text>
</comment>
<dbReference type="InterPro" id="IPR000653">
    <property type="entry name" value="DegT/StrS_aminotransferase"/>
</dbReference>
<dbReference type="PANTHER" id="PTHR30244">
    <property type="entry name" value="TRANSAMINASE"/>
    <property type="match status" value="1"/>
</dbReference>
<dbReference type="RefSeq" id="WP_006970586.1">
    <property type="nucleotide sequence ID" value="NZ_ABCS01000012.1"/>
</dbReference>
<keyword evidence="5" id="KW-0032">Aminotransferase</keyword>
<dbReference type="AlphaFoldDB" id="A6G1I7"/>
<dbReference type="OrthoDB" id="9766188at2"/>
<organism evidence="5 6">
    <name type="scientific">Plesiocystis pacifica SIR-1</name>
    <dbReference type="NCBI Taxonomy" id="391625"/>
    <lineage>
        <taxon>Bacteria</taxon>
        <taxon>Pseudomonadati</taxon>
        <taxon>Myxococcota</taxon>
        <taxon>Polyangia</taxon>
        <taxon>Nannocystales</taxon>
        <taxon>Nannocystaceae</taxon>
        <taxon>Plesiocystis</taxon>
    </lineage>
</organism>
<evidence type="ECO:0000313" key="6">
    <source>
        <dbReference type="Proteomes" id="UP000005801"/>
    </source>
</evidence>
<dbReference type="Gene3D" id="3.90.1150.10">
    <property type="entry name" value="Aspartate Aminotransferase, domain 1"/>
    <property type="match status" value="1"/>
</dbReference>